<feature type="region of interest" description="Disordered" evidence="1">
    <location>
        <begin position="1"/>
        <end position="26"/>
    </location>
</feature>
<gene>
    <name evidence="3" type="ORF">GCM10011575_34200</name>
</gene>
<dbReference type="EMBL" id="BMMZ01000009">
    <property type="protein sequence ID" value="GGL73053.1"/>
    <property type="molecule type" value="Genomic_DNA"/>
</dbReference>
<evidence type="ECO:0000313" key="3">
    <source>
        <dbReference type="EMBL" id="GGL73053.1"/>
    </source>
</evidence>
<feature type="transmembrane region" description="Helical" evidence="2">
    <location>
        <begin position="64"/>
        <end position="89"/>
    </location>
</feature>
<dbReference type="RefSeq" id="WP_188896591.1">
    <property type="nucleotide sequence ID" value="NZ_BMMZ01000009.1"/>
</dbReference>
<dbReference type="Pfam" id="PF07332">
    <property type="entry name" value="Phage_holin_3_6"/>
    <property type="match status" value="1"/>
</dbReference>
<keyword evidence="2" id="KW-0812">Transmembrane</keyword>
<keyword evidence="2" id="KW-0472">Membrane</keyword>
<feature type="region of interest" description="Disordered" evidence="1">
    <location>
        <begin position="135"/>
        <end position="161"/>
    </location>
</feature>
<sequence length="161" mass="16881">MTDLPNRPSTLGASVRPEDEPADRTSVGTLLGDISKDLTTLLRQEIDLAKAEARQSAIRAGSGIGMFGGAAVAGLLFLVFLSVAGWWALGGVIGRGWSGLVVAGIWAVVAVILALVGRAQLKKINGLPETTETVKKIPPALKGQERTGDTTTGSQRIEEHR</sequence>
<evidence type="ECO:0008006" key="5">
    <source>
        <dbReference type="Google" id="ProtNLM"/>
    </source>
</evidence>
<dbReference type="InterPro" id="IPR009937">
    <property type="entry name" value="Phage_holin_3_6"/>
</dbReference>
<organism evidence="3 4">
    <name type="scientific">Microlunatus endophyticus</name>
    <dbReference type="NCBI Taxonomy" id="1716077"/>
    <lineage>
        <taxon>Bacteria</taxon>
        <taxon>Bacillati</taxon>
        <taxon>Actinomycetota</taxon>
        <taxon>Actinomycetes</taxon>
        <taxon>Propionibacteriales</taxon>
        <taxon>Propionibacteriaceae</taxon>
        <taxon>Microlunatus</taxon>
    </lineage>
</organism>
<feature type="transmembrane region" description="Helical" evidence="2">
    <location>
        <begin position="95"/>
        <end position="116"/>
    </location>
</feature>
<keyword evidence="4" id="KW-1185">Reference proteome</keyword>
<name>A0A917SE78_9ACTN</name>
<dbReference type="AlphaFoldDB" id="A0A917SE78"/>
<evidence type="ECO:0000313" key="4">
    <source>
        <dbReference type="Proteomes" id="UP000613840"/>
    </source>
</evidence>
<accession>A0A917SE78</accession>
<reference evidence="3" key="2">
    <citation type="submission" date="2020-09" db="EMBL/GenBank/DDBJ databases">
        <authorList>
            <person name="Sun Q."/>
            <person name="Zhou Y."/>
        </authorList>
    </citation>
    <scope>NUCLEOTIDE SEQUENCE</scope>
    <source>
        <strain evidence="3">CGMCC 4.7306</strain>
    </source>
</reference>
<protein>
    <recommendedName>
        <fullName evidence="5">Holin-X, holin superfamily III</fullName>
    </recommendedName>
</protein>
<proteinExistence type="predicted"/>
<evidence type="ECO:0000256" key="1">
    <source>
        <dbReference type="SAM" id="MobiDB-lite"/>
    </source>
</evidence>
<evidence type="ECO:0000256" key="2">
    <source>
        <dbReference type="SAM" id="Phobius"/>
    </source>
</evidence>
<keyword evidence="2" id="KW-1133">Transmembrane helix</keyword>
<comment type="caution">
    <text evidence="3">The sequence shown here is derived from an EMBL/GenBank/DDBJ whole genome shotgun (WGS) entry which is preliminary data.</text>
</comment>
<dbReference type="Proteomes" id="UP000613840">
    <property type="component" value="Unassembled WGS sequence"/>
</dbReference>
<reference evidence="3" key="1">
    <citation type="journal article" date="2014" name="Int. J. Syst. Evol. Microbiol.">
        <title>Complete genome sequence of Corynebacterium casei LMG S-19264T (=DSM 44701T), isolated from a smear-ripened cheese.</title>
        <authorList>
            <consortium name="US DOE Joint Genome Institute (JGI-PGF)"/>
            <person name="Walter F."/>
            <person name="Albersmeier A."/>
            <person name="Kalinowski J."/>
            <person name="Ruckert C."/>
        </authorList>
    </citation>
    <scope>NUCLEOTIDE SEQUENCE</scope>
    <source>
        <strain evidence="3">CGMCC 4.7306</strain>
    </source>
</reference>